<accession>A0A8S3I273</accession>
<feature type="domain" description="GMP synthase C-terminal" evidence="6">
    <location>
        <begin position="36"/>
        <end position="135"/>
    </location>
</feature>
<keyword evidence="1" id="KW-0436">Ligase</keyword>
<keyword evidence="2" id="KW-0547">Nucleotide-binding</keyword>
<keyword evidence="4" id="KW-0658">Purine biosynthesis</keyword>
<dbReference type="GO" id="GO:0005829">
    <property type="term" value="C:cytosol"/>
    <property type="evidence" value="ECO:0007669"/>
    <property type="project" value="TreeGrafter"/>
</dbReference>
<comment type="caution">
    <text evidence="8">The sequence shown here is derived from an EMBL/GenBank/DDBJ whole genome shotgun (WGS) entry which is preliminary data.</text>
</comment>
<evidence type="ECO:0000256" key="4">
    <source>
        <dbReference type="ARBA" id="ARBA00022755"/>
    </source>
</evidence>
<reference evidence="8" key="1">
    <citation type="submission" date="2021-02" db="EMBL/GenBank/DDBJ databases">
        <authorList>
            <person name="Nowell W R."/>
        </authorList>
    </citation>
    <scope>NUCLEOTIDE SEQUENCE</scope>
</reference>
<dbReference type="FunFam" id="3.30.300.10:FF:000008">
    <property type="entry name" value="GMP synthase [glutamine-hydrolyzing]"/>
    <property type="match status" value="1"/>
</dbReference>
<dbReference type="PANTHER" id="PTHR11922">
    <property type="entry name" value="GMP SYNTHASE-RELATED"/>
    <property type="match status" value="1"/>
</dbReference>
<dbReference type="GO" id="GO:0005524">
    <property type="term" value="F:ATP binding"/>
    <property type="evidence" value="ECO:0007669"/>
    <property type="project" value="UniProtKB-KW"/>
</dbReference>
<evidence type="ECO:0000256" key="3">
    <source>
        <dbReference type="ARBA" id="ARBA00022749"/>
    </source>
</evidence>
<dbReference type="InterPro" id="IPR001674">
    <property type="entry name" value="GMP_synth_C"/>
</dbReference>
<evidence type="ECO:0000256" key="5">
    <source>
        <dbReference type="ARBA" id="ARBA00022840"/>
    </source>
</evidence>
<dbReference type="Proteomes" id="UP000676336">
    <property type="component" value="Unassembled WGS sequence"/>
</dbReference>
<dbReference type="EMBL" id="CAJOBH010230062">
    <property type="protein sequence ID" value="CAF5068087.1"/>
    <property type="molecule type" value="Genomic_DNA"/>
</dbReference>
<dbReference type="PANTHER" id="PTHR11922:SF2">
    <property type="entry name" value="GMP SYNTHASE [GLUTAMINE-HYDROLYZING]"/>
    <property type="match status" value="1"/>
</dbReference>
<proteinExistence type="predicted"/>
<evidence type="ECO:0000313" key="8">
    <source>
        <dbReference type="EMBL" id="CAF5191581.1"/>
    </source>
</evidence>
<dbReference type="SUPFAM" id="SSF54810">
    <property type="entry name" value="GMP synthetase C-terminal dimerisation domain"/>
    <property type="match status" value="1"/>
</dbReference>
<dbReference type="Proteomes" id="UP000681967">
    <property type="component" value="Unassembled WGS sequence"/>
</dbReference>
<dbReference type="Proteomes" id="UP000681720">
    <property type="component" value="Unassembled WGS sequence"/>
</dbReference>
<gene>
    <name evidence="7" type="ORF">BYL167_LOCUS60197</name>
    <name evidence="9" type="ORF">GIL414_LOCUS82326</name>
    <name evidence="8" type="ORF">SMN809_LOCUS72429</name>
</gene>
<dbReference type="Pfam" id="PF00958">
    <property type="entry name" value="GMP_synt_C"/>
    <property type="match status" value="1"/>
</dbReference>
<evidence type="ECO:0000313" key="10">
    <source>
        <dbReference type="Proteomes" id="UP000676336"/>
    </source>
</evidence>
<sequence>GKKILDSEITQVTRTTLTPDIIDKARACDYHAMVIMKQYGAYNSISQMPVVLIPIEFDRDMNLNEHVQSNNSSKHSVVLRTFLTKDFMTGTSAIPGETFPAEMLNKMCETINSEVPGISRILYDLTSKPPATTEWE</sequence>
<feature type="non-terminal residue" evidence="8">
    <location>
        <position position="1"/>
    </location>
</feature>
<keyword evidence="3" id="KW-0332">GMP biosynthesis</keyword>
<evidence type="ECO:0000259" key="6">
    <source>
        <dbReference type="Pfam" id="PF00958"/>
    </source>
</evidence>
<name>A0A8S3I273_9BILA</name>
<evidence type="ECO:0000313" key="7">
    <source>
        <dbReference type="EMBL" id="CAF5068087.1"/>
    </source>
</evidence>
<dbReference type="GO" id="GO:0003921">
    <property type="term" value="F:GMP synthase activity"/>
    <property type="evidence" value="ECO:0007669"/>
    <property type="project" value="TreeGrafter"/>
</dbReference>
<dbReference type="AlphaFoldDB" id="A0A8S3I273"/>
<evidence type="ECO:0000256" key="2">
    <source>
        <dbReference type="ARBA" id="ARBA00022741"/>
    </source>
</evidence>
<evidence type="ECO:0000313" key="9">
    <source>
        <dbReference type="EMBL" id="CAF5217250.1"/>
    </source>
</evidence>
<protein>
    <recommendedName>
        <fullName evidence="6">GMP synthase C-terminal domain-containing protein</fullName>
    </recommendedName>
</protein>
<dbReference type="Gene3D" id="3.30.300.10">
    <property type="match status" value="1"/>
</dbReference>
<dbReference type="EMBL" id="CAJOBI010325673">
    <property type="protein sequence ID" value="CAF5191581.1"/>
    <property type="molecule type" value="Genomic_DNA"/>
</dbReference>
<evidence type="ECO:0000256" key="1">
    <source>
        <dbReference type="ARBA" id="ARBA00022598"/>
    </source>
</evidence>
<dbReference type="EMBL" id="CAJOBJ010359813">
    <property type="protein sequence ID" value="CAF5217250.1"/>
    <property type="molecule type" value="Genomic_DNA"/>
</dbReference>
<keyword evidence="5" id="KW-0067">ATP-binding</keyword>
<organism evidence="8 10">
    <name type="scientific">Rotaria magnacalcarata</name>
    <dbReference type="NCBI Taxonomy" id="392030"/>
    <lineage>
        <taxon>Eukaryota</taxon>
        <taxon>Metazoa</taxon>
        <taxon>Spiralia</taxon>
        <taxon>Gnathifera</taxon>
        <taxon>Rotifera</taxon>
        <taxon>Eurotatoria</taxon>
        <taxon>Bdelloidea</taxon>
        <taxon>Philodinida</taxon>
        <taxon>Philodinidae</taxon>
        <taxon>Rotaria</taxon>
    </lineage>
</organism>